<proteinExistence type="predicted"/>
<evidence type="ECO:0000313" key="2">
    <source>
        <dbReference type="EMBL" id="CAL1590196.1"/>
    </source>
</evidence>
<evidence type="ECO:0000313" key="3">
    <source>
        <dbReference type="Proteomes" id="UP001497482"/>
    </source>
</evidence>
<name>A0AAV2KMC7_KNICA</name>
<accession>A0AAV2KMC7</accession>
<reference evidence="2 3" key="1">
    <citation type="submission" date="2024-04" db="EMBL/GenBank/DDBJ databases">
        <authorList>
            <person name="Waldvogel A.-M."/>
            <person name="Schoenle A."/>
        </authorList>
    </citation>
    <scope>NUCLEOTIDE SEQUENCE [LARGE SCALE GENOMIC DNA]</scope>
</reference>
<gene>
    <name evidence="2" type="ORF">KC01_LOCUS19740</name>
</gene>
<protein>
    <submittedName>
        <fullName evidence="2">Uncharacterized protein</fullName>
    </submittedName>
</protein>
<keyword evidence="3" id="KW-1185">Reference proteome</keyword>
<organism evidence="2 3">
    <name type="scientific">Knipowitschia caucasica</name>
    <name type="common">Caucasian dwarf goby</name>
    <name type="synonym">Pomatoschistus caucasicus</name>
    <dbReference type="NCBI Taxonomy" id="637954"/>
    <lineage>
        <taxon>Eukaryota</taxon>
        <taxon>Metazoa</taxon>
        <taxon>Chordata</taxon>
        <taxon>Craniata</taxon>
        <taxon>Vertebrata</taxon>
        <taxon>Euteleostomi</taxon>
        <taxon>Actinopterygii</taxon>
        <taxon>Neopterygii</taxon>
        <taxon>Teleostei</taxon>
        <taxon>Neoteleostei</taxon>
        <taxon>Acanthomorphata</taxon>
        <taxon>Gobiaria</taxon>
        <taxon>Gobiiformes</taxon>
        <taxon>Gobioidei</taxon>
        <taxon>Gobiidae</taxon>
        <taxon>Gobiinae</taxon>
        <taxon>Knipowitschia</taxon>
    </lineage>
</organism>
<dbReference type="EMBL" id="OZ035841">
    <property type="protein sequence ID" value="CAL1590196.1"/>
    <property type="molecule type" value="Genomic_DNA"/>
</dbReference>
<sequence>MCIDSPSTSHQTVAFILINVPLVLPVCVYILWLGAQRCRSQISHSDFLTYNMVVIQLVCISGGCLLTLNKFLRQKEITTAAVCAYCISSVPLAPFFSSSSRVLIVSQPWFTQSRISD</sequence>
<keyword evidence="1" id="KW-0472">Membrane</keyword>
<feature type="transmembrane region" description="Helical" evidence="1">
    <location>
        <begin position="12"/>
        <end position="35"/>
    </location>
</feature>
<dbReference type="Proteomes" id="UP001497482">
    <property type="component" value="Chromosome 19"/>
</dbReference>
<evidence type="ECO:0000256" key="1">
    <source>
        <dbReference type="SAM" id="Phobius"/>
    </source>
</evidence>
<keyword evidence="1" id="KW-0812">Transmembrane</keyword>
<dbReference type="AlphaFoldDB" id="A0AAV2KMC7"/>
<keyword evidence="1" id="KW-1133">Transmembrane helix</keyword>
<feature type="transmembrane region" description="Helical" evidence="1">
    <location>
        <begin position="47"/>
        <end position="68"/>
    </location>
</feature>